<organism evidence="5 6">
    <name type="scientific">Candidatus Rhodobacter oscarellae</name>
    <dbReference type="NCBI Taxonomy" id="1675527"/>
    <lineage>
        <taxon>Bacteria</taxon>
        <taxon>Pseudomonadati</taxon>
        <taxon>Pseudomonadota</taxon>
        <taxon>Alphaproteobacteria</taxon>
        <taxon>Rhodobacterales</taxon>
        <taxon>Rhodobacter group</taxon>
        <taxon>Rhodobacter</taxon>
    </lineage>
</organism>
<keyword evidence="6" id="KW-1185">Reference proteome</keyword>
<keyword evidence="3" id="KW-0677">Repeat</keyword>
<dbReference type="AlphaFoldDB" id="A0A0J9H1R3"/>
<reference evidence="5 6" key="1">
    <citation type="submission" date="2015-06" db="EMBL/GenBank/DDBJ databases">
        <title>Draft genome sequence of an Alphaproteobacteria species associated to the Mediterranean sponge Oscarella lobularis.</title>
        <authorList>
            <person name="Jourda C."/>
            <person name="Santini S."/>
            <person name="Claverie J.-M."/>
        </authorList>
    </citation>
    <scope>NUCLEOTIDE SEQUENCE [LARGE SCALE GENOMIC DNA]</scope>
    <source>
        <strain evidence="5">IGS</strain>
    </source>
</reference>
<evidence type="ECO:0000256" key="4">
    <source>
        <dbReference type="ARBA" id="ARBA00022803"/>
    </source>
</evidence>
<evidence type="ECO:0000256" key="1">
    <source>
        <dbReference type="ARBA" id="ARBA00005857"/>
    </source>
</evidence>
<dbReference type="PANTHER" id="PTHR16263">
    <property type="entry name" value="TETRATRICOPEPTIDE REPEAT PROTEIN 38"/>
    <property type="match status" value="1"/>
</dbReference>
<dbReference type="RefSeq" id="WP_049645092.1">
    <property type="nucleotide sequence ID" value="NZ_LFTY01000002.1"/>
</dbReference>
<proteinExistence type="inferred from homology"/>
<evidence type="ECO:0000313" key="5">
    <source>
        <dbReference type="EMBL" id="KMW59658.1"/>
    </source>
</evidence>
<comment type="similarity">
    <text evidence="1">Belongs to the TTC38 family.</text>
</comment>
<dbReference type="Proteomes" id="UP000037178">
    <property type="component" value="Unassembled WGS sequence"/>
</dbReference>
<comment type="caution">
    <text evidence="5">The sequence shown here is derived from an EMBL/GenBank/DDBJ whole genome shotgun (WGS) entry which is preliminary data.</text>
</comment>
<dbReference type="STRING" id="1675527.AIOL_004640"/>
<evidence type="ECO:0000313" key="6">
    <source>
        <dbReference type="Proteomes" id="UP000037178"/>
    </source>
</evidence>
<sequence>MKNLIHSPCATGATETAIKHYDAALRAFNIYRGDPVALCDQAIDSAPEFAMAYILKAYLFGLATEPEAASEAKTILETAKRFAKTEQEISHLAALEALLGNNWTEAAVRLDRHNNEFPYDILGLQAGHLMDFYRANARNLRDRLARVLPKWSEDQPGYSVVLGMYAFGLEEAGDYVQAEAVGKEAIERDPLDCWAHHAVAHVLEMQGRAEEGIKWMSSREPHWSGDDNFFKVHNWWHNALYHLDVGKSEKVIQLYDARVRGEESQVALDLVDASALLWRLHMEGHDVGDRWTEVANSWDAHADGRLYPFNDWHAAMAYLGAGRESEVDRILDQYRTAGESEGETARWAQVTGMPLIQGFRSFWAGQYDQAVDILHPARFIANSFGGSHAQRDVIDWTLTEAAVRSGKIGAAEALAAERLAVNPHSPINNSFLKRAKPSHKGHVAAE</sequence>
<dbReference type="Gene3D" id="1.25.40.10">
    <property type="entry name" value="Tetratricopeptide repeat domain"/>
    <property type="match status" value="1"/>
</dbReference>
<gene>
    <name evidence="5" type="ORF">AIOL_004640</name>
</gene>
<evidence type="ECO:0000256" key="3">
    <source>
        <dbReference type="ARBA" id="ARBA00022737"/>
    </source>
</evidence>
<dbReference type="PANTHER" id="PTHR16263:SF4">
    <property type="entry name" value="TETRATRICOPEPTIDE REPEAT PROTEIN 38"/>
    <property type="match status" value="1"/>
</dbReference>
<dbReference type="EMBL" id="LFTY01000002">
    <property type="protein sequence ID" value="KMW59658.1"/>
    <property type="molecule type" value="Genomic_DNA"/>
</dbReference>
<dbReference type="SUPFAM" id="SSF48452">
    <property type="entry name" value="TPR-like"/>
    <property type="match status" value="1"/>
</dbReference>
<dbReference type="PATRIC" id="fig|1675527.3.peg.4857"/>
<protein>
    <recommendedName>
        <fullName evidence="2">Tetratricopeptide repeat protein 38</fullName>
    </recommendedName>
</protein>
<evidence type="ECO:0000256" key="2">
    <source>
        <dbReference type="ARBA" id="ARBA00019992"/>
    </source>
</evidence>
<dbReference type="CDD" id="cd05804">
    <property type="entry name" value="StaR_like"/>
    <property type="match status" value="1"/>
</dbReference>
<keyword evidence="4" id="KW-0802">TPR repeat</keyword>
<accession>A0A0J9H1R3</accession>
<dbReference type="InterPro" id="IPR011990">
    <property type="entry name" value="TPR-like_helical_dom_sf"/>
</dbReference>
<dbReference type="OrthoDB" id="9815900at2"/>
<name>A0A0J9H1R3_9RHOB</name>
<dbReference type="InterPro" id="IPR033891">
    <property type="entry name" value="TTC38"/>
</dbReference>